<dbReference type="EMBL" id="JBIGHW010000015">
    <property type="protein sequence ID" value="MFG6443014.1"/>
    <property type="molecule type" value="Genomic_DNA"/>
</dbReference>
<evidence type="ECO:0000313" key="2">
    <source>
        <dbReference type="EMBL" id="MFG6443014.1"/>
    </source>
</evidence>
<feature type="chain" id="PRO_5046441513" evidence="1">
    <location>
        <begin position="28"/>
        <end position="417"/>
    </location>
</feature>
<protein>
    <submittedName>
        <fullName evidence="2">DUF4861 family protein</fullName>
    </submittedName>
</protein>
<proteinExistence type="predicted"/>
<name>A0ABW7FNV1_9BURK</name>
<evidence type="ECO:0000313" key="3">
    <source>
        <dbReference type="Proteomes" id="UP001606301"/>
    </source>
</evidence>
<accession>A0ABW7FNV1</accession>
<sequence length="417" mass="44845">MRGPHRRAVLAAGLALLMAGHAGLAGAAEHTPRLQLTVRHTLAAARPAETIAVPWREVARQLPGARLHQLAVRDETGRLLPYQVTNVDPQAKDPRGEGKAYGELLFQHDFAAGEQQARFTIEPAEAVVPPFPAQAYARPVPERLDDFAWENDRIAHRTYGPALAAPAPPGSGKEVLVSSGIDVWFKRPSYLVIDRWYTKGHDHYHQEQGEGLDMVAVGRSRGLGGTGVWNGQQLFTSGNYSRWRILANGPIRVAFELAYDAWDADGRAVSELKRITLDAGQLFTAVESRFTAAGPQPLRVALGLHKAPAYAAQAPVISTHRAPDTLAQWVRQRSAGDFGTALILPGADGHGADALNELILATVVAGQPLRYHLGAAVSWSGEFTSAEAWQAHVAAWRDRLAAPVQVSVDPPAGGGAP</sequence>
<reference evidence="2 3" key="1">
    <citation type="submission" date="2024-08" db="EMBL/GenBank/DDBJ databases">
        <authorList>
            <person name="Lu H."/>
        </authorList>
    </citation>
    <scope>NUCLEOTIDE SEQUENCE [LARGE SCALE GENOMIC DNA]</scope>
    <source>
        <strain evidence="2 3">LKC17W</strain>
    </source>
</reference>
<dbReference type="Proteomes" id="UP001606301">
    <property type="component" value="Unassembled WGS sequence"/>
</dbReference>
<dbReference type="RefSeq" id="WP_394400973.1">
    <property type="nucleotide sequence ID" value="NZ_JBIGHW010000015.1"/>
</dbReference>
<evidence type="ECO:0000256" key="1">
    <source>
        <dbReference type="SAM" id="SignalP"/>
    </source>
</evidence>
<dbReference type="InterPro" id="IPR032342">
    <property type="entry name" value="DUF4861"/>
</dbReference>
<gene>
    <name evidence="2" type="ORF">ACG0Z3_20180</name>
</gene>
<dbReference type="Pfam" id="PF16153">
    <property type="entry name" value="DUF4861"/>
    <property type="match status" value="1"/>
</dbReference>
<keyword evidence="3" id="KW-1185">Reference proteome</keyword>
<organism evidence="2 3">
    <name type="scientific">Pelomonas margarita</name>
    <dbReference type="NCBI Taxonomy" id="3299031"/>
    <lineage>
        <taxon>Bacteria</taxon>
        <taxon>Pseudomonadati</taxon>
        <taxon>Pseudomonadota</taxon>
        <taxon>Betaproteobacteria</taxon>
        <taxon>Burkholderiales</taxon>
        <taxon>Sphaerotilaceae</taxon>
        <taxon>Roseateles</taxon>
    </lineage>
</organism>
<feature type="signal peptide" evidence="1">
    <location>
        <begin position="1"/>
        <end position="27"/>
    </location>
</feature>
<comment type="caution">
    <text evidence="2">The sequence shown here is derived from an EMBL/GenBank/DDBJ whole genome shotgun (WGS) entry which is preliminary data.</text>
</comment>
<keyword evidence="1" id="KW-0732">Signal</keyword>